<reference evidence="3" key="3">
    <citation type="submission" date="2025-09" db="UniProtKB">
        <authorList>
            <consortium name="Ensembl"/>
        </authorList>
    </citation>
    <scope>IDENTIFICATION</scope>
</reference>
<proteinExistence type="predicted"/>
<sequence>MALVRINFIFYMIIAYLFMLWIYYYFINQSLTWSEAQNFCRVKHTDLATVNSMTHNEILVGIIERHLTNTWIGLTQGETRRWLWSDGIGVPHLLQCGLGFLMMPGFGLMEAEPPLGTG</sequence>
<feature type="domain" description="C-type lectin" evidence="2">
    <location>
        <begin position="24"/>
        <end position="87"/>
    </location>
</feature>
<accession>A0A673B084</accession>
<dbReference type="AlphaFoldDB" id="A0A673B084"/>
<dbReference type="SUPFAM" id="SSF56436">
    <property type="entry name" value="C-type lectin-like"/>
    <property type="match status" value="1"/>
</dbReference>
<dbReference type="PANTHER" id="PTHR45784">
    <property type="entry name" value="C-TYPE LECTIN DOMAIN FAMILY 20 MEMBER A-RELATED"/>
    <property type="match status" value="1"/>
</dbReference>
<keyword evidence="1" id="KW-1133">Transmembrane helix</keyword>
<dbReference type="PANTHER" id="PTHR45784:SF3">
    <property type="entry name" value="C-TYPE LECTIN DOMAIN FAMILY 4 MEMBER K-LIKE-RELATED"/>
    <property type="match status" value="1"/>
</dbReference>
<evidence type="ECO:0000313" key="4">
    <source>
        <dbReference type="Proteomes" id="UP000472271"/>
    </source>
</evidence>
<dbReference type="PROSITE" id="PS50041">
    <property type="entry name" value="C_TYPE_LECTIN_2"/>
    <property type="match status" value="1"/>
</dbReference>
<name>A0A673B084_9TELE</name>
<dbReference type="InterPro" id="IPR016186">
    <property type="entry name" value="C-type_lectin-like/link_sf"/>
</dbReference>
<dbReference type="InterPro" id="IPR016187">
    <property type="entry name" value="CTDL_fold"/>
</dbReference>
<dbReference type="Gene3D" id="3.10.100.10">
    <property type="entry name" value="Mannose-Binding Protein A, subunit A"/>
    <property type="match status" value="1"/>
</dbReference>
<dbReference type="Pfam" id="PF00059">
    <property type="entry name" value="Lectin_C"/>
    <property type="match status" value="1"/>
</dbReference>
<dbReference type="Ensembl" id="ENSSORT00005035723.1">
    <property type="protein sequence ID" value="ENSSORP00005034799.1"/>
    <property type="gene ID" value="ENSSORG00005016403.1"/>
</dbReference>
<keyword evidence="4" id="KW-1185">Reference proteome</keyword>
<evidence type="ECO:0000256" key="1">
    <source>
        <dbReference type="SAM" id="Phobius"/>
    </source>
</evidence>
<protein>
    <recommendedName>
        <fullName evidence="2">C-type lectin domain-containing protein</fullName>
    </recommendedName>
</protein>
<dbReference type="InterPro" id="IPR001304">
    <property type="entry name" value="C-type_lectin-like"/>
</dbReference>
<evidence type="ECO:0000313" key="3">
    <source>
        <dbReference type="Ensembl" id="ENSSORP00005034799.1"/>
    </source>
</evidence>
<reference evidence="3" key="2">
    <citation type="submission" date="2025-08" db="UniProtKB">
        <authorList>
            <consortium name="Ensembl"/>
        </authorList>
    </citation>
    <scope>IDENTIFICATION</scope>
</reference>
<dbReference type="InParanoid" id="A0A673B084"/>
<evidence type="ECO:0000259" key="2">
    <source>
        <dbReference type="PROSITE" id="PS50041"/>
    </source>
</evidence>
<keyword evidence="1" id="KW-0812">Transmembrane</keyword>
<keyword evidence="1" id="KW-0472">Membrane</keyword>
<feature type="transmembrane region" description="Helical" evidence="1">
    <location>
        <begin position="6"/>
        <end position="26"/>
    </location>
</feature>
<dbReference type="Proteomes" id="UP000472271">
    <property type="component" value="Chromosome 18"/>
</dbReference>
<organism evidence="3 4">
    <name type="scientific">Sphaeramia orbicularis</name>
    <name type="common">orbiculate cardinalfish</name>
    <dbReference type="NCBI Taxonomy" id="375764"/>
    <lineage>
        <taxon>Eukaryota</taxon>
        <taxon>Metazoa</taxon>
        <taxon>Chordata</taxon>
        <taxon>Craniata</taxon>
        <taxon>Vertebrata</taxon>
        <taxon>Euteleostomi</taxon>
        <taxon>Actinopterygii</taxon>
        <taxon>Neopterygii</taxon>
        <taxon>Teleostei</taxon>
        <taxon>Neoteleostei</taxon>
        <taxon>Acanthomorphata</taxon>
        <taxon>Gobiaria</taxon>
        <taxon>Kurtiformes</taxon>
        <taxon>Apogonoidei</taxon>
        <taxon>Apogonidae</taxon>
        <taxon>Apogoninae</taxon>
        <taxon>Sphaeramia</taxon>
    </lineage>
</organism>
<reference evidence="3" key="1">
    <citation type="submission" date="2019-06" db="EMBL/GenBank/DDBJ databases">
        <authorList>
            <consortium name="Wellcome Sanger Institute Data Sharing"/>
        </authorList>
    </citation>
    <scope>NUCLEOTIDE SEQUENCE [LARGE SCALE GENOMIC DNA]</scope>
</reference>